<dbReference type="Proteomes" id="UP000371977">
    <property type="component" value="Unassembled WGS sequence"/>
</dbReference>
<reference evidence="1 2" key="1">
    <citation type="submission" date="2019-01" db="EMBL/GenBank/DDBJ databases">
        <title>Weissella sp. nov., a novel lactic acid bacterium isolated from animal feces.</title>
        <authorList>
            <person name="Wang L.-T."/>
        </authorList>
    </citation>
    <scope>NUCLEOTIDE SEQUENCE [LARGE SCALE GENOMIC DNA]</scope>
    <source>
        <strain evidence="1 2">8H-2</strain>
    </source>
</reference>
<dbReference type="RefSeq" id="WP_148624107.1">
    <property type="nucleotide sequence ID" value="NZ_SDGZ01000035.1"/>
</dbReference>
<sequence>MELLFPDYKGNFSIFDDVIIYAHELEKLKVDYKLIVFEYDQNLESKVVKIGLPAERLLNMFDWQQDIYRDIPYLNDFTRMSFKDDLQKYYGIENKAFLTGSMQGGEVVFKNKIESTIKAPERVNITDNSKKKEFYFDSRGFISKIELEDSTLYYSPLGEKQIEFNKQNGRFIFQKNEFTKIEFMEAFISWVTAQSFVENIFISRSHAYYELLTTYFSKQEDALDFEADEIALTKLDVIKNNSGTLGKNNLLIYWERETSLESTEELIKMFERANVLEIKMQFVFWGPRADMLVYSRPLQELAKAYKLDWSLFTDGQIFDKVLDQVSQTRIMLFPVKKMAGIELLAQSIRTPYLDSEEAIEGIEVVAKDLLSDLNAWNEESISLDQVIGEHVDGV</sequence>
<accession>A0A6C2C1T5</accession>
<organism evidence="1 2">
    <name type="scientific">Weissella muntiaci</name>
    <dbReference type="NCBI Taxonomy" id="2508881"/>
    <lineage>
        <taxon>Bacteria</taxon>
        <taxon>Bacillati</taxon>
        <taxon>Bacillota</taxon>
        <taxon>Bacilli</taxon>
        <taxon>Lactobacillales</taxon>
        <taxon>Lactobacillaceae</taxon>
        <taxon>Weissella</taxon>
    </lineage>
</organism>
<name>A0A6C2C1T5_9LACO</name>
<evidence type="ECO:0000313" key="1">
    <source>
        <dbReference type="EMBL" id="TYC47747.1"/>
    </source>
</evidence>
<dbReference type="EMBL" id="SDGZ01000035">
    <property type="protein sequence ID" value="TYC47747.1"/>
    <property type="molecule type" value="Genomic_DNA"/>
</dbReference>
<gene>
    <name evidence="1" type="ORF">ESZ50_11480</name>
</gene>
<proteinExistence type="predicted"/>
<evidence type="ECO:0000313" key="2">
    <source>
        <dbReference type="Proteomes" id="UP000371977"/>
    </source>
</evidence>
<dbReference type="AlphaFoldDB" id="A0A6C2C1T5"/>
<comment type="caution">
    <text evidence="1">The sequence shown here is derived from an EMBL/GenBank/DDBJ whole genome shotgun (WGS) entry which is preliminary data.</text>
</comment>
<keyword evidence="2" id="KW-1185">Reference proteome</keyword>
<dbReference type="OrthoDB" id="2696313at2"/>
<protein>
    <submittedName>
        <fullName evidence="1">Uncharacterized protein</fullName>
    </submittedName>
</protein>